<organism evidence="4 5">
    <name type="scientific">Cognatishimia activa</name>
    <dbReference type="NCBI Taxonomy" id="1715691"/>
    <lineage>
        <taxon>Bacteria</taxon>
        <taxon>Pseudomonadati</taxon>
        <taxon>Pseudomonadota</taxon>
        <taxon>Alphaproteobacteria</taxon>
        <taxon>Rhodobacterales</taxon>
        <taxon>Paracoccaceae</taxon>
        <taxon>Cognatishimia</taxon>
    </lineage>
</organism>
<dbReference type="InterPro" id="IPR036291">
    <property type="entry name" value="NAD(P)-bd_dom_sf"/>
</dbReference>
<comment type="pathway">
    <text evidence="1">Bacterial outer membrane biogenesis; LPS O-antigen biosynthesis.</text>
</comment>
<dbReference type="Proteomes" id="UP000051184">
    <property type="component" value="Unassembled WGS sequence"/>
</dbReference>
<comment type="similarity">
    <text evidence="2">Belongs to the NAD(P)-dependent epimerase/dehydratase family.</text>
</comment>
<dbReference type="STRING" id="1715691.TA5113_02773"/>
<dbReference type="EC" id="5.1.3.2" evidence="4"/>
<dbReference type="Gene3D" id="3.40.50.720">
    <property type="entry name" value="NAD(P)-binding Rossmann-like Domain"/>
    <property type="match status" value="1"/>
</dbReference>
<dbReference type="SUPFAM" id="SSF51735">
    <property type="entry name" value="NAD(P)-binding Rossmann-fold domains"/>
    <property type="match status" value="1"/>
</dbReference>
<dbReference type="PANTHER" id="PTHR43000">
    <property type="entry name" value="DTDP-D-GLUCOSE 4,6-DEHYDRATASE-RELATED"/>
    <property type="match status" value="1"/>
</dbReference>
<gene>
    <name evidence="4" type="primary">galE_1</name>
    <name evidence="4" type="ORF">TA5114_01158</name>
</gene>
<evidence type="ECO:0000259" key="3">
    <source>
        <dbReference type="Pfam" id="PF01370"/>
    </source>
</evidence>
<evidence type="ECO:0000313" key="5">
    <source>
        <dbReference type="Proteomes" id="UP000051184"/>
    </source>
</evidence>
<keyword evidence="4" id="KW-0413">Isomerase</keyword>
<feature type="domain" description="NAD-dependent epimerase/dehydratase" evidence="3">
    <location>
        <begin position="8"/>
        <end position="214"/>
    </location>
</feature>
<evidence type="ECO:0000256" key="1">
    <source>
        <dbReference type="ARBA" id="ARBA00005125"/>
    </source>
</evidence>
<dbReference type="OrthoDB" id="9795501at2"/>
<dbReference type="AlphaFoldDB" id="A0A0N7MBG7"/>
<protein>
    <submittedName>
        <fullName evidence="4">UDP-glucose 4-epimerase</fullName>
        <ecNumber evidence="4">5.1.3.2</ecNumber>
    </submittedName>
</protein>
<keyword evidence="5" id="KW-1185">Reference proteome</keyword>
<dbReference type="EMBL" id="CYUE01000012">
    <property type="protein sequence ID" value="CUK25360.1"/>
    <property type="molecule type" value="Genomic_DNA"/>
</dbReference>
<dbReference type="Pfam" id="PF01370">
    <property type="entry name" value="Epimerase"/>
    <property type="match status" value="1"/>
</dbReference>
<proteinExistence type="inferred from homology"/>
<dbReference type="InterPro" id="IPR001509">
    <property type="entry name" value="Epimerase_deHydtase"/>
</dbReference>
<evidence type="ECO:0000256" key="2">
    <source>
        <dbReference type="ARBA" id="ARBA00007637"/>
    </source>
</evidence>
<sequence length="301" mass="33203">MTDLPPHIVVTGASGFVGTHVMRSLAAAGEHPVGLCRKRTPGLVDGFDLTNVGDLSKVLTGAKTVIHCAARVHGKENPATELEDQRRANRDGTAELLRQAEAAGMDHFIFLSTIAVFGVDHSDQVISNDHPTNPQTAYATAKLEAEEILRKSPMRTTILRVPQVYGPHAPGLWGKYLRMAAKPYPLPFDFVGNRRSMIAVQNLADLITYCAQTDDVPDIILATDHQDIGTTQVFNDLRKAMGKPRRLFTAPKPVMRAAASLMRRRYLYEQLFLSLRFEPTPCGWTPPLSPEEALARCIKLK</sequence>
<dbReference type="RefSeq" id="WP_058314330.1">
    <property type="nucleotide sequence ID" value="NZ_CYTO01000024.1"/>
</dbReference>
<evidence type="ECO:0000313" key="4">
    <source>
        <dbReference type="EMBL" id="CUK25360.1"/>
    </source>
</evidence>
<reference evidence="5" key="1">
    <citation type="submission" date="2015-09" db="EMBL/GenBank/DDBJ databases">
        <authorList>
            <person name="Rodrigo-Torres Lidia"/>
            <person name="Arahal R.David."/>
        </authorList>
    </citation>
    <scope>NUCLEOTIDE SEQUENCE [LARGE SCALE GENOMIC DNA]</scope>
    <source>
        <strain evidence="5">CECT 5114</strain>
    </source>
</reference>
<dbReference type="GO" id="GO:0003978">
    <property type="term" value="F:UDP-glucose 4-epimerase activity"/>
    <property type="evidence" value="ECO:0007669"/>
    <property type="project" value="UniProtKB-EC"/>
</dbReference>
<accession>A0A0N7MBG7</accession>
<name>A0A0N7MBG7_9RHOB</name>